<evidence type="ECO:0000313" key="1">
    <source>
        <dbReference type="EMBL" id="SFN92012.1"/>
    </source>
</evidence>
<gene>
    <name evidence="1" type="ORF">SAMN04489757_104119</name>
</gene>
<accession>A0A1I5CYH2</accession>
<name>A0A1I5CYH2_9FIRM</name>
<protein>
    <submittedName>
        <fullName evidence="1">Uncharacterized protein</fullName>
    </submittedName>
</protein>
<dbReference type="Proteomes" id="UP000198806">
    <property type="component" value="Unassembled WGS sequence"/>
</dbReference>
<reference evidence="1 2" key="1">
    <citation type="submission" date="2016-10" db="EMBL/GenBank/DDBJ databases">
        <authorList>
            <person name="de Groot N.N."/>
        </authorList>
    </citation>
    <scope>NUCLEOTIDE SEQUENCE [LARGE SCALE GENOMIC DNA]</scope>
    <source>
        <strain evidence="1 2">DSM 1283</strain>
    </source>
</reference>
<proteinExistence type="predicted"/>
<dbReference type="RefSeq" id="WP_091684477.1">
    <property type="nucleotide sequence ID" value="NZ_BAABFM010000079.1"/>
</dbReference>
<dbReference type="AlphaFoldDB" id="A0A1I5CYH2"/>
<sequence length="159" mass="17563">MTNCLTVIGALNIAEFTGQVVRITLCSGQELEGIIEELCPTACRLWINPGELCRSNNEIRKAWIAIHAIQSVTFDGEDEIRGSCSEYTNQEELQGIIKALDAAEVTRQIVKVGLNCNGMPVKVRGQILKVSNDTFCIRLVGSGEVKEEKIENIEYVTFS</sequence>
<evidence type="ECO:0000313" key="2">
    <source>
        <dbReference type="Proteomes" id="UP000198806"/>
    </source>
</evidence>
<keyword evidence="2" id="KW-1185">Reference proteome</keyword>
<dbReference type="EMBL" id="FOWD01000004">
    <property type="protein sequence ID" value="SFN92012.1"/>
    <property type="molecule type" value="Genomic_DNA"/>
</dbReference>
<organism evidence="1 2">
    <name type="scientific">Anaerocolumna aminovalerica</name>
    <dbReference type="NCBI Taxonomy" id="1527"/>
    <lineage>
        <taxon>Bacteria</taxon>
        <taxon>Bacillati</taxon>
        <taxon>Bacillota</taxon>
        <taxon>Clostridia</taxon>
        <taxon>Lachnospirales</taxon>
        <taxon>Lachnospiraceae</taxon>
        <taxon>Anaerocolumna</taxon>
    </lineage>
</organism>